<dbReference type="Proteomes" id="UP001519342">
    <property type="component" value="Unassembled WGS sequence"/>
</dbReference>
<dbReference type="PANTHER" id="PTHR43415:SF5">
    <property type="entry name" value="ACETYLTRANSFERASE"/>
    <property type="match status" value="1"/>
</dbReference>
<accession>A0ABS4GF86</accession>
<sequence length="183" mass="21774">MINAKKIYFSIIEKEDMHYLYQWFSDTNFLKYYDYVPPVPQSKDEVNQTFNDYETKDESVVFAIRLKSDNKIIGIAGFDDMVKSNKVATLFIGIGDKELRGKGYGNESLKILLDYGFNDMDFYRIQLNVLEFNTSAIKLYERAGFKREGVFRDFVLRNNQRYDMFLYGLLKHEYNFNNENRLK</sequence>
<keyword evidence="3" id="KW-1185">Reference proteome</keyword>
<dbReference type="PROSITE" id="PS51186">
    <property type="entry name" value="GNAT"/>
    <property type="match status" value="1"/>
</dbReference>
<feature type="domain" description="N-acetyltransferase" evidence="1">
    <location>
        <begin position="7"/>
        <end position="169"/>
    </location>
</feature>
<comment type="caution">
    <text evidence="2">The sequence shown here is derived from an EMBL/GenBank/DDBJ whole genome shotgun (WGS) entry which is preliminary data.</text>
</comment>
<evidence type="ECO:0000259" key="1">
    <source>
        <dbReference type="PROSITE" id="PS51186"/>
    </source>
</evidence>
<evidence type="ECO:0000313" key="2">
    <source>
        <dbReference type="EMBL" id="MBP1926319.1"/>
    </source>
</evidence>
<proteinExistence type="predicted"/>
<name>A0ABS4GF86_9FIRM</name>
<dbReference type="PANTHER" id="PTHR43415">
    <property type="entry name" value="SPERMIDINE N(1)-ACETYLTRANSFERASE"/>
    <property type="match status" value="1"/>
</dbReference>
<dbReference type="Gene3D" id="3.40.630.30">
    <property type="match status" value="1"/>
</dbReference>
<dbReference type="RefSeq" id="WP_209512055.1">
    <property type="nucleotide sequence ID" value="NZ_JAGGKS010000006.1"/>
</dbReference>
<dbReference type="SUPFAM" id="SSF55729">
    <property type="entry name" value="Acyl-CoA N-acyltransferases (Nat)"/>
    <property type="match status" value="1"/>
</dbReference>
<dbReference type="EMBL" id="JAGGKS010000006">
    <property type="protein sequence ID" value="MBP1926319.1"/>
    <property type="molecule type" value="Genomic_DNA"/>
</dbReference>
<protein>
    <submittedName>
        <fullName evidence="2">RimJ/RimL family protein N-acetyltransferase</fullName>
    </submittedName>
</protein>
<dbReference type="InterPro" id="IPR000182">
    <property type="entry name" value="GNAT_dom"/>
</dbReference>
<dbReference type="Pfam" id="PF13302">
    <property type="entry name" value="Acetyltransf_3"/>
    <property type="match status" value="1"/>
</dbReference>
<organism evidence="2 3">
    <name type="scientific">Sedimentibacter acidaminivorans</name>
    <dbReference type="NCBI Taxonomy" id="913099"/>
    <lineage>
        <taxon>Bacteria</taxon>
        <taxon>Bacillati</taxon>
        <taxon>Bacillota</taxon>
        <taxon>Tissierellia</taxon>
        <taxon>Sedimentibacter</taxon>
    </lineage>
</organism>
<gene>
    <name evidence="2" type="ORF">J2Z76_002184</name>
</gene>
<dbReference type="InterPro" id="IPR016181">
    <property type="entry name" value="Acyl_CoA_acyltransferase"/>
</dbReference>
<reference evidence="2 3" key="1">
    <citation type="submission" date="2021-03" db="EMBL/GenBank/DDBJ databases">
        <title>Genomic Encyclopedia of Type Strains, Phase IV (KMG-IV): sequencing the most valuable type-strain genomes for metagenomic binning, comparative biology and taxonomic classification.</title>
        <authorList>
            <person name="Goeker M."/>
        </authorList>
    </citation>
    <scope>NUCLEOTIDE SEQUENCE [LARGE SCALE GENOMIC DNA]</scope>
    <source>
        <strain evidence="2 3">DSM 24004</strain>
    </source>
</reference>
<evidence type="ECO:0000313" key="3">
    <source>
        <dbReference type="Proteomes" id="UP001519342"/>
    </source>
</evidence>